<keyword evidence="1" id="KW-0812">Transmembrane</keyword>
<dbReference type="EMBL" id="MFGC01000045">
    <property type="protein sequence ID" value="OGF26521.1"/>
    <property type="molecule type" value="Genomic_DNA"/>
</dbReference>
<dbReference type="STRING" id="1797995.A2242_03870"/>
<protein>
    <recommendedName>
        <fullName evidence="2">YoaR-like putative peptidoglycan binding domain-containing protein</fullName>
    </recommendedName>
</protein>
<dbReference type="InterPro" id="IPR052913">
    <property type="entry name" value="Glycopeptide_resist_protein"/>
</dbReference>
<dbReference type="PANTHER" id="PTHR35788:SF1">
    <property type="entry name" value="EXPORTED PROTEIN"/>
    <property type="match status" value="1"/>
</dbReference>
<proteinExistence type="predicted"/>
<keyword evidence="1" id="KW-1133">Transmembrane helix</keyword>
<evidence type="ECO:0000256" key="1">
    <source>
        <dbReference type="SAM" id="Phobius"/>
    </source>
</evidence>
<evidence type="ECO:0000313" key="3">
    <source>
        <dbReference type="EMBL" id="OGF26521.1"/>
    </source>
</evidence>
<organism evidence="3 4">
    <name type="scientific">Candidatus Falkowbacteria bacterium RIFOXYA2_FULL_47_9</name>
    <dbReference type="NCBI Taxonomy" id="1797995"/>
    <lineage>
        <taxon>Bacteria</taxon>
        <taxon>Candidatus Falkowiibacteriota</taxon>
    </lineage>
</organism>
<dbReference type="Pfam" id="PF12229">
    <property type="entry name" value="PG_binding_4"/>
    <property type="match status" value="1"/>
</dbReference>
<evidence type="ECO:0000259" key="2">
    <source>
        <dbReference type="Pfam" id="PF12229"/>
    </source>
</evidence>
<dbReference type="Proteomes" id="UP000178925">
    <property type="component" value="Unassembled WGS sequence"/>
</dbReference>
<comment type="caution">
    <text evidence="3">The sequence shown here is derived from an EMBL/GenBank/DDBJ whole genome shotgun (WGS) entry which is preliminary data.</text>
</comment>
<keyword evidence="1" id="KW-0472">Membrane</keyword>
<gene>
    <name evidence="3" type="ORF">A2242_03870</name>
</gene>
<feature type="domain" description="YoaR-like putative peptidoglycan binding" evidence="2">
    <location>
        <begin position="166"/>
        <end position="231"/>
    </location>
</feature>
<dbReference type="InterPro" id="IPR022029">
    <property type="entry name" value="YoaR-like_PG-bd"/>
</dbReference>
<feature type="transmembrane region" description="Helical" evidence="1">
    <location>
        <begin position="44"/>
        <end position="65"/>
    </location>
</feature>
<name>A0A1F5SJT5_9BACT</name>
<dbReference type="PANTHER" id="PTHR35788">
    <property type="entry name" value="EXPORTED PROTEIN-RELATED"/>
    <property type="match status" value="1"/>
</dbReference>
<accession>A0A1F5SJT5</accession>
<dbReference type="InterPro" id="IPR007391">
    <property type="entry name" value="Vancomycin_resist_VanW"/>
</dbReference>
<sequence length="654" mass="71219">MGKKLSAPLTNFHKKFNETKHALAKPQQLFRFFDNKFLEHSHRLLWLATFVCLGIIIFMSAIAGYEQLYADSFFPGTRLADSALGGKTYAAAQSLLAAQTDAFSHRGIAITYGDKTAIITATTIADTPDAASDIFSFNTEASLRELFFAQHNPDLWPALVAQARSAFSSTNFPLQVFVDEDKLAGLLKENFSAFENPAKNATITVDGDNVSVRPESYGKKFDYPALIAAMKSRLIFFDERPIFLSLKTDYPTAYAADIQPLLTQASAVLARAPFQLVIPPRSSINADKKFLLDKIMLAPLLTAKPDARSAGAFAVALKDEETARYLAETIAPFTDIAPTDAKFVVHSGKVSEFVSSAAGQKLNVAESIRRFEQLLQSADETATTTPTVAVVVDTLPSEVTTDSVNTLGITEIIGTGYSNFAGSPANRRHNIAVGAAAVNGTLIKPNEEFSLLKTLGTVDAAAGYLPELVIKGNETVPEYGGGLCQIGTTAFRGTLASGLPVTARQNHSYRVSYYEPAGTDATIYDPAPDFKFINDTSNYILIQSRIVGNDLYFDFWGTRDGRGVEQTKPVIYNLTAPPPTKLVETDKLAPGEKKCTEHAHNGADAYFDYAVTYSDDSKKEERFKSHYRPWQEVCLVGVEQSATSTPETLVPASF</sequence>
<reference evidence="3 4" key="1">
    <citation type="journal article" date="2016" name="Nat. Commun.">
        <title>Thousands of microbial genomes shed light on interconnected biogeochemical processes in an aquifer system.</title>
        <authorList>
            <person name="Anantharaman K."/>
            <person name="Brown C.T."/>
            <person name="Hug L.A."/>
            <person name="Sharon I."/>
            <person name="Castelle C.J."/>
            <person name="Probst A.J."/>
            <person name="Thomas B.C."/>
            <person name="Singh A."/>
            <person name="Wilkins M.J."/>
            <person name="Karaoz U."/>
            <person name="Brodie E.L."/>
            <person name="Williams K.H."/>
            <person name="Hubbard S.S."/>
            <person name="Banfield J.F."/>
        </authorList>
    </citation>
    <scope>NUCLEOTIDE SEQUENCE [LARGE SCALE GENOMIC DNA]</scope>
</reference>
<evidence type="ECO:0000313" key="4">
    <source>
        <dbReference type="Proteomes" id="UP000178925"/>
    </source>
</evidence>
<dbReference type="AlphaFoldDB" id="A0A1F5SJT5"/>
<dbReference type="Pfam" id="PF04294">
    <property type="entry name" value="VanW"/>
    <property type="match status" value="1"/>
</dbReference>